<evidence type="ECO:0000256" key="4">
    <source>
        <dbReference type="ARBA" id="ARBA00023242"/>
    </source>
</evidence>
<dbReference type="PANTHER" id="PTHR19932">
    <property type="entry name" value="WD REPEAT AND HMG-BOX DNA BINDING PROTEIN"/>
    <property type="match status" value="1"/>
</dbReference>
<dbReference type="InterPro" id="IPR001680">
    <property type="entry name" value="WD40_rpt"/>
</dbReference>
<feature type="domain" description="WDHD1 first WD40" evidence="10">
    <location>
        <begin position="10"/>
        <end position="304"/>
    </location>
</feature>
<feature type="compositionally biased region" description="Basic and acidic residues" evidence="7">
    <location>
        <begin position="993"/>
        <end position="1002"/>
    </location>
</feature>
<feature type="compositionally biased region" description="Basic and acidic residues" evidence="7">
    <location>
        <begin position="967"/>
        <end position="978"/>
    </location>
</feature>
<dbReference type="KEGG" id="cci:CC1G_03326"/>
<feature type="compositionally biased region" description="Acidic residues" evidence="7">
    <location>
        <begin position="342"/>
        <end position="354"/>
    </location>
</feature>
<feature type="compositionally biased region" description="Acidic residues" evidence="7">
    <location>
        <begin position="1045"/>
        <end position="1057"/>
    </location>
</feature>
<evidence type="ECO:0000256" key="5">
    <source>
        <dbReference type="PROSITE-ProRule" id="PRU00221"/>
    </source>
</evidence>
<dbReference type="PROSITE" id="PS50294">
    <property type="entry name" value="WD_REPEATS_REGION"/>
    <property type="match status" value="2"/>
</dbReference>
<evidence type="ECO:0000259" key="8">
    <source>
        <dbReference type="Pfam" id="PF12341"/>
    </source>
</evidence>
<dbReference type="FunCoup" id="A8N7I3">
    <property type="interactions" value="411"/>
</dbReference>
<feature type="compositionally biased region" description="Polar residues" evidence="7">
    <location>
        <begin position="871"/>
        <end position="888"/>
    </location>
</feature>
<comment type="subcellular location">
    <subcellularLocation>
        <location evidence="1">Nucleus</location>
    </subcellularLocation>
</comment>
<accession>A8N7I3</accession>
<evidence type="ECO:0000256" key="1">
    <source>
        <dbReference type="ARBA" id="ARBA00004123"/>
    </source>
</evidence>
<dbReference type="RefSeq" id="XP_001830789.2">
    <property type="nucleotide sequence ID" value="XM_001830737.2"/>
</dbReference>
<dbReference type="InterPro" id="IPR022100">
    <property type="entry name" value="WDHD1/CFT4_beta-prop_2nd"/>
</dbReference>
<dbReference type="STRING" id="240176.A8N7I3"/>
<dbReference type="HOGENOM" id="CLU_004219_1_0_1"/>
<dbReference type="Gene3D" id="2.130.10.10">
    <property type="entry name" value="YVTN repeat-like/Quinoprotein amine dehydrogenase"/>
    <property type="match status" value="2"/>
</dbReference>
<proteinExistence type="predicted"/>
<evidence type="ECO:0000259" key="9">
    <source>
        <dbReference type="Pfam" id="PF20946"/>
    </source>
</evidence>
<feature type="repeat" description="WD" evidence="5">
    <location>
        <begin position="8"/>
        <end position="49"/>
    </location>
</feature>
<evidence type="ECO:0000256" key="7">
    <source>
        <dbReference type="SAM" id="MobiDB-lite"/>
    </source>
</evidence>
<feature type="region of interest" description="Disordered" evidence="7">
    <location>
        <begin position="315"/>
        <end position="354"/>
    </location>
</feature>
<dbReference type="GO" id="GO:0003682">
    <property type="term" value="F:chromatin binding"/>
    <property type="evidence" value="ECO:0007669"/>
    <property type="project" value="TreeGrafter"/>
</dbReference>
<dbReference type="GO" id="GO:0006281">
    <property type="term" value="P:DNA repair"/>
    <property type="evidence" value="ECO:0007669"/>
    <property type="project" value="TreeGrafter"/>
</dbReference>
<dbReference type="InterPro" id="IPR015943">
    <property type="entry name" value="WD40/YVTN_repeat-like_dom_sf"/>
</dbReference>
<keyword evidence="12" id="KW-1185">Reference proteome</keyword>
<feature type="domain" description="WDHD1/CFT4 second beta-propeller" evidence="8">
    <location>
        <begin position="408"/>
        <end position="708"/>
    </location>
</feature>
<reference evidence="11 12" key="1">
    <citation type="journal article" date="2010" name="Proc. Natl. Acad. Sci. U.S.A.">
        <title>Insights into evolution of multicellular fungi from the assembled chromosomes of the mushroom Coprinopsis cinerea (Coprinus cinereus).</title>
        <authorList>
            <person name="Stajich J.E."/>
            <person name="Wilke S.K."/>
            <person name="Ahren D."/>
            <person name="Au C.H."/>
            <person name="Birren B.W."/>
            <person name="Borodovsky M."/>
            <person name="Burns C."/>
            <person name="Canback B."/>
            <person name="Casselton L.A."/>
            <person name="Cheng C.K."/>
            <person name="Deng J."/>
            <person name="Dietrich F.S."/>
            <person name="Fargo D.C."/>
            <person name="Farman M.L."/>
            <person name="Gathman A.C."/>
            <person name="Goldberg J."/>
            <person name="Guigo R."/>
            <person name="Hoegger P.J."/>
            <person name="Hooker J.B."/>
            <person name="Huggins A."/>
            <person name="James T.Y."/>
            <person name="Kamada T."/>
            <person name="Kilaru S."/>
            <person name="Kodira C."/>
            <person name="Kues U."/>
            <person name="Kupfer D."/>
            <person name="Kwan H.S."/>
            <person name="Lomsadze A."/>
            <person name="Li W."/>
            <person name="Lilly W.W."/>
            <person name="Ma L.J."/>
            <person name="Mackey A.J."/>
            <person name="Manning G."/>
            <person name="Martin F."/>
            <person name="Muraguchi H."/>
            <person name="Natvig D.O."/>
            <person name="Palmerini H."/>
            <person name="Ramesh M.A."/>
            <person name="Rehmeyer C.J."/>
            <person name="Roe B.A."/>
            <person name="Shenoy N."/>
            <person name="Stanke M."/>
            <person name="Ter-Hovhannisyan V."/>
            <person name="Tunlid A."/>
            <person name="Velagapudi R."/>
            <person name="Vision T.J."/>
            <person name="Zeng Q."/>
            <person name="Zolan M.E."/>
            <person name="Pukkila P.J."/>
        </authorList>
    </citation>
    <scope>NUCLEOTIDE SEQUENCE [LARGE SCALE GENOMIC DNA]</scope>
    <source>
        <strain evidence="12">Okayama-7 / 130 / ATCC MYA-4618 / FGSC 9003</strain>
    </source>
</reference>
<keyword evidence="4" id="KW-0539">Nucleus</keyword>
<dbReference type="OrthoDB" id="427368at2759"/>
<dbReference type="EMBL" id="AACS02000003">
    <property type="protein sequence ID" value="EAU91158.2"/>
    <property type="molecule type" value="Genomic_DNA"/>
</dbReference>
<evidence type="ECO:0000259" key="10">
    <source>
        <dbReference type="Pfam" id="PF24817"/>
    </source>
</evidence>
<dbReference type="GO" id="GO:0043596">
    <property type="term" value="C:nuclear replication fork"/>
    <property type="evidence" value="ECO:0007669"/>
    <property type="project" value="TreeGrafter"/>
</dbReference>
<dbReference type="InParanoid" id="A8N7I3"/>
<dbReference type="InterPro" id="IPR036322">
    <property type="entry name" value="WD40_repeat_dom_sf"/>
</dbReference>
<dbReference type="OMA" id="RYAHTNG"/>
<dbReference type="GO" id="GO:0000278">
    <property type="term" value="P:mitotic cell cycle"/>
    <property type="evidence" value="ECO:0007669"/>
    <property type="project" value="TreeGrafter"/>
</dbReference>
<evidence type="ECO:0000256" key="2">
    <source>
        <dbReference type="ARBA" id="ARBA00022574"/>
    </source>
</evidence>
<feature type="compositionally biased region" description="Low complexity" evidence="7">
    <location>
        <begin position="889"/>
        <end position="899"/>
    </location>
</feature>
<dbReference type="PROSITE" id="PS00678">
    <property type="entry name" value="WD_REPEATS_1"/>
    <property type="match status" value="2"/>
</dbReference>
<dbReference type="InterPro" id="IPR057646">
    <property type="entry name" value="WD40_WDHD1_1st"/>
</dbReference>
<comment type="caution">
    <text evidence="11">The sequence shown here is derived from an EMBL/GenBank/DDBJ whole genome shotgun (WGS) entry which is preliminary data.</text>
</comment>
<dbReference type="Pfam" id="PF12341">
    <property type="entry name" value="Mcl1_mid"/>
    <property type="match status" value="1"/>
</dbReference>
<dbReference type="Pfam" id="PF24817">
    <property type="entry name" value="WD40_WDHD1_1st"/>
    <property type="match status" value="1"/>
</dbReference>
<dbReference type="Pfam" id="PF20946">
    <property type="entry name" value="Ctf4_C"/>
    <property type="match status" value="1"/>
</dbReference>
<dbReference type="GeneID" id="6007234"/>
<dbReference type="GO" id="GO:0006261">
    <property type="term" value="P:DNA-templated DNA replication"/>
    <property type="evidence" value="ECO:0007669"/>
    <property type="project" value="TreeGrafter"/>
</dbReference>
<gene>
    <name evidence="11" type="ORF">CC1G_03326</name>
</gene>
<dbReference type="eggNOG" id="KOG1274">
    <property type="taxonomic scope" value="Eukaryota"/>
</dbReference>
<dbReference type="Proteomes" id="UP000001861">
    <property type="component" value="Unassembled WGS sequence"/>
</dbReference>
<dbReference type="SUPFAM" id="SSF50978">
    <property type="entry name" value="WD40 repeat-like"/>
    <property type="match status" value="1"/>
</dbReference>
<evidence type="ECO:0000256" key="6">
    <source>
        <dbReference type="SAM" id="Coils"/>
    </source>
</evidence>
<feature type="domain" description="WDHD1/CFT4 helical bundle" evidence="9">
    <location>
        <begin position="716"/>
        <end position="810"/>
    </location>
</feature>
<feature type="region of interest" description="Disordered" evidence="7">
    <location>
        <begin position="830"/>
        <end position="1057"/>
    </location>
</feature>
<feature type="coiled-coil region" evidence="6">
    <location>
        <begin position="794"/>
        <end position="821"/>
    </location>
</feature>
<protein>
    <submittedName>
        <fullName evidence="11">Uncharacterized protein</fullName>
    </submittedName>
</protein>
<evidence type="ECO:0000256" key="3">
    <source>
        <dbReference type="ARBA" id="ARBA00022737"/>
    </source>
</evidence>
<evidence type="ECO:0000313" key="11">
    <source>
        <dbReference type="EMBL" id="EAU91158.2"/>
    </source>
</evidence>
<keyword evidence="2 5" id="KW-0853">WD repeat</keyword>
<keyword evidence="6" id="KW-0175">Coiled coil</keyword>
<keyword evidence="3" id="KW-0677">Repeat</keyword>
<feature type="repeat" description="WD" evidence="5">
    <location>
        <begin position="134"/>
        <end position="175"/>
    </location>
</feature>
<organism evidence="11 12">
    <name type="scientific">Coprinopsis cinerea (strain Okayama-7 / 130 / ATCC MYA-4618 / FGSC 9003)</name>
    <name type="common">Inky cap fungus</name>
    <name type="synonym">Hormographiella aspergillata</name>
    <dbReference type="NCBI Taxonomy" id="240176"/>
    <lineage>
        <taxon>Eukaryota</taxon>
        <taxon>Fungi</taxon>
        <taxon>Dikarya</taxon>
        <taxon>Basidiomycota</taxon>
        <taxon>Agaricomycotina</taxon>
        <taxon>Agaricomycetes</taxon>
        <taxon>Agaricomycetidae</taxon>
        <taxon>Agaricales</taxon>
        <taxon>Agaricineae</taxon>
        <taxon>Psathyrellaceae</taxon>
        <taxon>Coprinopsis</taxon>
    </lineage>
</organism>
<dbReference type="AlphaFoldDB" id="A8N7I3"/>
<dbReference type="SMART" id="SM00320">
    <property type="entry name" value="WD40"/>
    <property type="match status" value="5"/>
</dbReference>
<evidence type="ECO:0000313" key="12">
    <source>
        <dbReference type="Proteomes" id="UP000001861"/>
    </source>
</evidence>
<feature type="compositionally biased region" description="Polar residues" evidence="7">
    <location>
        <begin position="951"/>
        <end position="963"/>
    </location>
</feature>
<dbReference type="InterPro" id="IPR048591">
    <property type="entry name" value="WDHD1/CFT4_hel"/>
</dbReference>
<dbReference type="InterPro" id="IPR019775">
    <property type="entry name" value="WD40_repeat_CS"/>
</dbReference>
<dbReference type="VEuPathDB" id="FungiDB:CC1G_03326"/>
<dbReference type="PANTHER" id="PTHR19932:SF10">
    <property type="entry name" value="WD REPEAT AND HMG-BOX DNA-BINDING PROTEIN 1"/>
    <property type="match status" value="1"/>
</dbReference>
<name>A8N7I3_COPC7</name>
<sequence length="1057" mass="116741">MSSNIINSGAHARGTTRLAFSKDGSRVYTGGEDCLVRIWDVDGGAEKEPSTAADSEEAVTWIATAEDCWLSSCKDSDVRRYAIGSTSSDATVTSTSVPARSIAIDPKGRKVAVASDELKVRVVDLEDTVSVQDLTGYTAHARAVSWHPSGNILTTCTADGKILIWDLSEDEPRLEKTIEGILPVVKDDESTEYGYDCSAVWHPSGSHFYVASKSHQIVAISRSDWSKIPGSFSHTDALGAITALAISPNGEYLASASQSTVRVWSTKSRQHITNATGTPGATITQLAFCPKRNLIAWTDDEGGFSRWSNPIDKKYPDPVRTGSAVPTTTTSSTSKKSLENDIFADDDKMDEDDLGGDDVDLDDDIDLHKNFIEDDMDGALNDDDEPAGRRGGSGYVKEMVSITKAQPPFQPGSTPFVNKKRYLAFNMLGVIEATDQDVHQIINVSFFNTTERPSFHFTDNYKNDMGYLGECGAVFACPPEAGHPAQVLFKPYSPTAKEWRYSLRPGTSVLGIAAGGLAPKEGLRNSTNADLQGYGNVVVATSENDLTFLSGTGRERRIMALGGDLVTMVASAEWVFVVHRPGFTTIDGSQNLYYTVINFDDFSVRQRDVLPVPKNHTLKWVGLTEQGLPAMYDSTGYLHILTKVRIPHHAAWVRIMDTNLLERRKGKDESYWPVGVSDENFMCIILKGRQEHPGFPRPLMQELPIQLPFRQAHAGEERIERNLLYVQTALDSLDDDLTTEDIQSREQAIDKEFIILIQHACKDGNTARALELVKLLHNIPSFDAAIAIANFYSLQGLKEKMEYLKQEREEDEDRLIVLRNKRRRWMKPDAPLRQLAESSSSRYDPLGDVRAPPPVERPGMARVTKPVIETTRFSSKAPSTQSQNFMRQSSPAMEASSSSQWADDQTMRDSPPPVEKRKRDEVEDSFSSSTMGPPPPKNKFNPFARKAAPDTNKNPFARNSENNKSLHKSESFFDKVDAAEAGSISTRKRPVAKGKDAKKDAGPKQATLFNMLPKKDKTATAKKPNGTAPNGDVDMTDESQQTVDDNWEETQLADEET</sequence>
<dbReference type="PROSITE" id="PS50082">
    <property type="entry name" value="WD_REPEATS_2"/>
    <property type="match status" value="2"/>
</dbReference>